<dbReference type="OrthoDB" id="117970at2157"/>
<dbReference type="EMBL" id="CP012850">
    <property type="protein sequence ID" value="ALI36252.1"/>
    <property type="molecule type" value="Genomic_DNA"/>
</dbReference>
<name>A0A654M9T2_9ARCH</name>
<feature type="transmembrane region" description="Helical" evidence="5">
    <location>
        <begin position="393"/>
        <end position="417"/>
    </location>
</feature>
<dbReference type="InterPro" id="IPR011701">
    <property type="entry name" value="MFS"/>
</dbReference>
<feature type="transmembrane region" description="Helical" evidence="5">
    <location>
        <begin position="437"/>
        <end position="459"/>
    </location>
</feature>
<dbReference type="AlphaFoldDB" id="A0A654M9T2"/>
<evidence type="ECO:0000256" key="1">
    <source>
        <dbReference type="ARBA" id="ARBA00004141"/>
    </source>
</evidence>
<feature type="transmembrane region" description="Helical" evidence="5">
    <location>
        <begin position="88"/>
        <end position="106"/>
    </location>
</feature>
<sequence>MSATADPGSPPTEQISFNAWKTLLLLASTIVMFLFLNTAMAPAIPVIAEDFQISEALSSWVMTAYMVSGAVMTVVMGRLSDLVGAKKMLMIMMTCFTVGTILAPFANDISTLIAIRALQGIAIASTPISTKLIRDQFPKSKFPIGMSIYLAAYSGGMALGAVLGPVVAANAGWQANFYFCAPIAVVLLLACWKFIHVDESKKIHEHDHVDTASNDIPTKAQKQTGKQRIDFIGIITMAVTLVSFLIAITYSGSMATNPIAFVVPLAIGAIFLMLFLIVEKRVKYPLVNLKLVFHPVIFVGNITMLMFGILQYFVITGIPALGSAPSPSGLGLEPENVGFLQLAFGLSMMIFGPIFGLIIAKRRGLNTKLLVPGIVIAAVSFLLLLLFHSSSQAINGALFIFGIAGALLPTTFINTIIAFSPKEFTGISSAVTNMMRIVGGAIGPVITTVILTSVTVSITVDNVEGSYPSPVAFNIVFGIGLVMAIVSVVLALRMKHLATKMTPLTTKDIT</sequence>
<feature type="transmembrane region" description="Helical" evidence="5">
    <location>
        <begin position="175"/>
        <end position="195"/>
    </location>
</feature>
<feature type="transmembrane region" description="Helical" evidence="5">
    <location>
        <begin position="231"/>
        <end position="253"/>
    </location>
</feature>
<keyword evidence="2 5" id="KW-0812">Transmembrane</keyword>
<evidence type="ECO:0000256" key="5">
    <source>
        <dbReference type="SAM" id="Phobius"/>
    </source>
</evidence>
<dbReference type="RefSeq" id="WP_196815557.1">
    <property type="nucleotide sequence ID" value="NZ_CP012850.1"/>
</dbReference>
<dbReference type="InterPro" id="IPR036259">
    <property type="entry name" value="MFS_trans_sf"/>
</dbReference>
<dbReference type="CDD" id="cd17504">
    <property type="entry name" value="MFS_MMR_MDR_like"/>
    <property type="match status" value="1"/>
</dbReference>
<feature type="transmembrane region" description="Helical" evidence="5">
    <location>
        <begin position="56"/>
        <end position="76"/>
    </location>
</feature>
<feature type="transmembrane region" description="Helical" evidence="5">
    <location>
        <begin position="142"/>
        <end position="163"/>
    </location>
</feature>
<organism evidence="7 8">
    <name type="scientific">Candidatus Nitrosocosmicus oleophilus</name>
    <dbReference type="NCBI Taxonomy" id="1353260"/>
    <lineage>
        <taxon>Archaea</taxon>
        <taxon>Nitrososphaerota</taxon>
        <taxon>Nitrososphaeria</taxon>
        <taxon>Nitrososphaerales</taxon>
        <taxon>Nitrososphaeraceae</taxon>
        <taxon>Candidatus Nitrosocosmicus</taxon>
    </lineage>
</organism>
<comment type="subcellular location">
    <subcellularLocation>
        <location evidence="1">Membrane</location>
        <topology evidence="1">Multi-pass membrane protein</topology>
    </subcellularLocation>
</comment>
<protein>
    <submittedName>
        <fullName evidence="7">Multidrug resistance protein stp</fullName>
    </submittedName>
</protein>
<dbReference type="GO" id="GO:0022857">
    <property type="term" value="F:transmembrane transporter activity"/>
    <property type="evidence" value="ECO:0007669"/>
    <property type="project" value="InterPro"/>
</dbReference>
<keyword evidence="4 5" id="KW-0472">Membrane</keyword>
<feature type="transmembrane region" description="Helical" evidence="5">
    <location>
        <begin position="338"/>
        <end position="360"/>
    </location>
</feature>
<dbReference type="Gene3D" id="1.20.1250.20">
    <property type="entry name" value="MFS general substrate transporter like domains"/>
    <property type="match status" value="1"/>
</dbReference>
<evidence type="ECO:0000256" key="2">
    <source>
        <dbReference type="ARBA" id="ARBA00022692"/>
    </source>
</evidence>
<accession>A0A654M9T2</accession>
<dbReference type="SUPFAM" id="SSF103473">
    <property type="entry name" value="MFS general substrate transporter"/>
    <property type="match status" value="1"/>
</dbReference>
<proteinExistence type="predicted"/>
<evidence type="ECO:0000313" key="7">
    <source>
        <dbReference type="EMBL" id="ALI36252.1"/>
    </source>
</evidence>
<feature type="domain" description="Major facilitator superfamily (MFS) profile" evidence="6">
    <location>
        <begin position="22"/>
        <end position="495"/>
    </location>
</feature>
<dbReference type="KEGG" id="taa:NMY3_02051"/>
<evidence type="ECO:0000256" key="3">
    <source>
        <dbReference type="ARBA" id="ARBA00022989"/>
    </source>
</evidence>
<dbReference type="GeneID" id="60422028"/>
<dbReference type="PANTHER" id="PTHR23501">
    <property type="entry name" value="MAJOR FACILITATOR SUPERFAMILY"/>
    <property type="match status" value="1"/>
</dbReference>
<dbReference type="Pfam" id="PF07690">
    <property type="entry name" value="MFS_1"/>
    <property type="match status" value="1"/>
</dbReference>
<dbReference type="Gene3D" id="1.20.1720.10">
    <property type="entry name" value="Multidrug resistance protein D"/>
    <property type="match status" value="1"/>
</dbReference>
<evidence type="ECO:0000256" key="4">
    <source>
        <dbReference type="ARBA" id="ARBA00023136"/>
    </source>
</evidence>
<feature type="transmembrane region" description="Helical" evidence="5">
    <location>
        <begin position="471"/>
        <end position="492"/>
    </location>
</feature>
<evidence type="ECO:0000313" key="8">
    <source>
        <dbReference type="Proteomes" id="UP000058925"/>
    </source>
</evidence>
<feature type="transmembrane region" description="Helical" evidence="5">
    <location>
        <begin position="369"/>
        <end position="387"/>
    </location>
</feature>
<keyword evidence="8" id="KW-1185">Reference proteome</keyword>
<feature type="transmembrane region" description="Helical" evidence="5">
    <location>
        <begin position="259"/>
        <end position="279"/>
    </location>
</feature>
<reference evidence="8" key="1">
    <citation type="submission" date="2015-10" db="EMBL/GenBank/DDBJ databases">
        <title>Niche specialization of a soil ammonia-oxidizing archaeon, Candidatus Nitrosocosmicus oleophilus.</title>
        <authorList>
            <person name="Jung M.-Y."/>
            <person name="Rhee S.-K."/>
        </authorList>
    </citation>
    <scope>NUCLEOTIDE SEQUENCE [LARGE SCALE GENOMIC DNA]</scope>
    <source>
        <strain evidence="8">MY3</strain>
    </source>
</reference>
<dbReference type="PROSITE" id="PS50850">
    <property type="entry name" value="MFS"/>
    <property type="match status" value="1"/>
</dbReference>
<dbReference type="Proteomes" id="UP000058925">
    <property type="component" value="Chromosome"/>
</dbReference>
<dbReference type="PANTHER" id="PTHR23501:SF192">
    <property type="entry name" value="TRANSPORTER"/>
    <property type="match status" value="1"/>
</dbReference>
<gene>
    <name evidence="7" type="primary">stp_2</name>
    <name evidence="7" type="ORF">NMY3_02051</name>
</gene>
<dbReference type="InterPro" id="IPR020846">
    <property type="entry name" value="MFS_dom"/>
</dbReference>
<evidence type="ECO:0000259" key="6">
    <source>
        <dbReference type="PROSITE" id="PS50850"/>
    </source>
</evidence>
<feature type="transmembrane region" description="Helical" evidence="5">
    <location>
        <begin position="291"/>
        <end position="318"/>
    </location>
</feature>
<dbReference type="GO" id="GO:0005886">
    <property type="term" value="C:plasma membrane"/>
    <property type="evidence" value="ECO:0007669"/>
    <property type="project" value="TreeGrafter"/>
</dbReference>
<feature type="transmembrane region" description="Helical" evidence="5">
    <location>
        <begin position="23"/>
        <end position="44"/>
    </location>
</feature>
<keyword evidence="3 5" id="KW-1133">Transmembrane helix</keyword>